<reference evidence="1 2" key="1">
    <citation type="submission" date="2018-11" db="EMBL/GenBank/DDBJ databases">
        <authorList>
            <person name="Da X."/>
        </authorList>
    </citation>
    <scope>NUCLEOTIDE SEQUENCE [LARGE SCALE GENOMIC DNA]</scope>
    <source>
        <strain evidence="1 2">S14-144</strain>
    </source>
</reference>
<proteinExistence type="predicted"/>
<dbReference type="EMBL" id="CP034170">
    <property type="protein sequence ID" value="AZI59502.1"/>
    <property type="molecule type" value="Genomic_DNA"/>
</dbReference>
<organism evidence="1 2">
    <name type="scientific">Nakamurella antarctica</name>
    <dbReference type="NCBI Taxonomy" id="1902245"/>
    <lineage>
        <taxon>Bacteria</taxon>
        <taxon>Bacillati</taxon>
        <taxon>Actinomycetota</taxon>
        <taxon>Actinomycetes</taxon>
        <taxon>Nakamurellales</taxon>
        <taxon>Nakamurellaceae</taxon>
        <taxon>Nakamurella</taxon>
    </lineage>
</organism>
<dbReference type="OrthoDB" id="5195718at2"/>
<dbReference type="Proteomes" id="UP000268084">
    <property type="component" value="Chromosome"/>
</dbReference>
<dbReference type="AlphaFoldDB" id="A0A3G8ZQA5"/>
<accession>A0A3G8ZQA5</accession>
<evidence type="ECO:0000313" key="2">
    <source>
        <dbReference type="Proteomes" id="UP000268084"/>
    </source>
</evidence>
<dbReference type="KEGG" id="nak:EH165_08480"/>
<protein>
    <submittedName>
        <fullName evidence="1">Uncharacterized protein</fullName>
    </submittedName>
</protein>
<name>A0A3G8ZQA5_9ACTN</name>
<gene>
    <name evidence="1" type="ORF">EH165_08480</name>
</gene>
<reference evidence="1 2" key="2">
    <citation type="submission" date="2018-12" db="EMBL/GenBank/DDBJ databases">
        <title>Nakamurella antarcticus sp. nov., isolated from Antarctica South Shetland Islands soil.</title>
        <authorList>
            <person name="Peng F."/>
        </authorList>
    </citation>
    <scope>NUCLEOTIDE SEQUENCE [LARGE SCALE GENOMIC DNA]</scope>
    <source>
        <strain evidence="1 2">S14-144</strain>
    </source>
</reference>
<sequence>MPAHIPNGAMGRIPVILRLVLSGEDEEWWPGHAIRWTAGHVMVAWQQTPGDTASVRHIWLRATDVRRKISRPAISGENVA</sequence>
<keyword evidence="2" id="KW-1185">Reference proteome</keyword>
<evidence type="ECO:0000313" key="1">
    <source>
        <dbReference type="EMBL" id="AZI59502.1"/>
    </source>
</evidence>